<keyword evidence="8 11" id="KW-0503">Monooxygenase</keyword>
<evidence type="ECO:0000256" key="5">
    <source>
        <dbReference type="ARBA" id="ARBA00022723"/>
    </source>
</evidence>
<keyword evidence="9 12" id="KW-0472">Membrane</keyword>
<dbReference type="GO" id="GO:0004497">
    <property type="term" value="F:monooxygenase activity"/>
    <property type="evidence" value="ECO:0007669"/>
    <property type="project" value="UniProtKB-KW"/>
</dbReference>
<comment type="similarity">
    <text evidence="3 11">Belongs to the cytochrome P450 family.</text>
</comment>
<evidence type="ECO:0000256" key="9">
    <source>
        <dbReference type="ARBA" id="ARBA00023136"/>
    </source>
</evidence>
<dbReference type="InterPro" id="IPR036396">
    <property type="entry name" value="Cyt_P450_sf"/>
</dbReference>
<dbReference type="GO" id="GO:0005506">
    <property type="term" value="F:iron ion binding"/>
    <property type="evidence" value="ECO:0007669"/>
    <property type="project" value="InterPro"/>
</dbReference>
<gene>
    <name evidence="13" type="ORF">OLC1_LOCUS24705</name>
</gene>
<reference evidence="13" key="1">
    <citation type="submission" date="2023-03" db="EMBL/GenBank/DDBJ databases">
        <authorList>
            <person name="Julca I."/>
        </authorList>
    </citation>
    <scope>NUCLEOTIDE SEQUENCE</scope>
</reference>
<dbReference type="InterPro" id="IPR017972">
    <property type="entry name" value="Cyt_P450_CS"/>
</dbReference>
<evidence type="ECO:0000256" key="10">
    <source>
        <dbReference type="PIRSR" id="PIRSR602401-1"/>
    </source>
</evidence>
<dbReference type="FunFam" id="1.10.630.10:FF:000019">
    <property type="entry name" value="Cytochrome P450 family protein"/>
    <property type="match status" value="1"/>
</dbReference>
<keyword evidence="14" id="KW-1185">Reference proteome</keyword>
<dbReference type="CDD" id="cd20655">
    <property type="entry name" value="CYP93"/>
    <property type="match status" value="1"/>
</dbReference>
<keyword evidence="12" id="KW-1133">Transmembrane helix</keyword>
<dbReference type="Gene3D" id="1.10.630.10">
    <property type="entry name" value="Cytochrome P450"/>
    <property type="match status" value="1"/>
</dbReference>
<sequence>MAEIQAINFFFQFCLIILAIIIFFFLLLRLRVLLFSQRQPGRLPPSTLGLPIIGHLHLLRKAPHEVLHNLSKRLGPLIYLRIGSVPWVVACSPEIAKEFLKTHDIPFCNRPISIVLDSLTYGSQDFASAPYGPYWKFMRKMCMSELLGGKTLDLLHPVRRDEITRFAAMLSRKAMTCEAVEVSAEIIRLTNNVVSRMATGERCFGEENGSGDIKNLIQEIAVINGKFNLSDHIWFLKKFDLQGYKKRSKDVRERFDKLIEKIIKEHEEARMMKLKETQVKDLLDILLDISEDETSPVKLSRDNIKASLMTIFQAGTGTSSITLEWALSELINHPDIMRKAMQEIDTVVGNERLVDESDIKNLPYLQAIVKETLRLHPAAPMMRRESSEDCEIGGYHIPARTRLFVNIWSIGRDPSYWENPLQFLPERFLEREQAEKGKTTCSVDVRGQHFHFLPFGSGMRGCPGISLGLTLVQTCLAVMIQCFEWKIGTSEGNVGDPLLDMEAKTGHTLFRAKSLICFPVARHNPLPIPK</sequence>
<feature type="transmembrane region" description="Helical" evidence="12">
    <location>
        <begin position="6"/>
        <end position="28"/>
    </location>
</feature>
<keyword evidence="6 11" id="KW-0560">Oxidoreductase</keyword>
<evidence type="ECO:0000256" key="8">
    <source>
        <dbReference type="ARBA" id="ARBA00023033"/>
    </source>
</evidence>
<evidence type="ECO:0000256" key="12">
    <source>
        <dbReference type="SAM" id="Phobius"/>
    </source>
</evidence>
<dbReference type="PANTHER" id="PTHR47943">
    <property type="entry name" value="CYTOCHROME P450 93A3-LIKE"/>
    <property type="match status" value="1"/>
</dbReference>
<evidence type="ECO:0000313" key="14">
    <source>
        <dbReference type="Proteomes" id="UP001161247"/>
    </source>
</evidence>
<dbReference type="PRINTS" id="PR00463">
    <property type="entry name" value="EP450I"/>
</dbReference>
<dbReference type="GO" id="GO:0020037">
    <property type="term" value="F:heme binding"/>
    <property type="evidence" value="ECO:0007669"/>
    <property type="project" value="InterPro"/>
</dbReference>
<comment type="subcellular location">
    <subcellularLocation>
        <location evidence="2">Membrane</location>
    </subcellularLocation>
</comment>
<keyword evidence="5 10" id="KW-0479">Metal-binding</keyword>
<evidence type="ECO:0000256" key="4">
    <source>
        <dbReference type="ARBA" id="ARBA00022617"/>
    </source>
</evidence>
<dbReference type="GO" id="GO:0016705">
    <property type="term" value="F:oxidoreductase activity, acting on paired donors, with incorporation or reduction of molecular oxygen"/>
    <property type="evidence" value="ECO:0007669"/>
    <property type="project" value="InterPro"/>
</dbReference>
<dbReference type="PROSITE" id="PS00086">
    <property type="entry name" value="CYTOCHROME_P450"/>
    <property type="match status" value="1"/>
</dbReference>
<keyword evidence="7 10" id="KW-0408">Iron</keyword>
<feature type="binding site" description="axial binding residue" evidence="10">
    <location>
        <position position="462"/>
    </location>
    <ligand>
        <name>heme</name>
        <dbReference type="ChEBI" id="CHEBI:30413"/>
    </ligand>
    <ligandPart>
        <name>Fe</name>
        <dbReference type="ChEBI" id="CHEBI:18248"/>
    </ligandPart>
</feature>
<evidence type="ECO:0000256" key="6">
    <source>
        <dbReference type="ARBA" id="ARBA00023002"/>
    </source>
</evidence>
<evidence type="ECO:0000313" key="13">
    <source>
        <dbReference type="EMBL" id="CAI9118941.1"/>
    </source>
</evidence>
<dbReference type="GO" id="GO:0016020">
    <property type="term" value="C:membrane"/>
    <property type="evidence" value="ECO:0007669"/>
    <property type="project" value="UniProtKB-SubCell"/>
</dbReference>
<accession>A0AAV1EGQ3</accession>
<keyword evidence="12" id="KW-0812">Transmembrane</keyword>
<proteinExistence type="inferred from homology"/>
<dbReference type="InterPro" id="IPR002401">
    <property type="entry name" value="Cyt_P450_E_grp-I"/>
</dbReference>
<dbReference type="EMBL" id="OX459126">
    <property type="protein sequence ID" value="CAI9118941.1"/>
    <property type="molecule type" value="Genomic_DNA"/>
</dbReference>
<dbReference type="Proteomes" id="UP001161247">
    <property type="component" value="Chromosome 9"/>
</dbReference>
<comment type="cofactor">
    <cofactor evidence="1 10">
        <name>heme</name>
        <dbReference type="ChEBI" id="CHEBI:30413"/>
    </cofactor>
</comment>
<name>A0AAV1EGQ3_OLDCO</name>
<dbReference type="PRINTS" id="PR00385">
    <property type="entry name" value="P450"/>
</dbReference>
<dbReference type="SUPFAM" id="SSF48264">
    <property type="entry name" value="Cytochrome P450"/>
    <property type="match status" value="1"/>
</dbReference>
<dbReference type="AlphaFoldDB" id="A0AAV1EGQ3"/>
<dbReference type="InterPro" id="IPR001128">
    <property type="entry name" value="Cyt_P450"/>
</dbReference>
<dbReference type="Pfam" id="PF00067">
    <property type="entry name" value="p450"/>
    <property type="match status" value="1"/>
</dbReference>
<evidence type="ECO:0000256" key="3">
    <source>
        <dbReference type="ARBA" id="ARBA00010617"/>
    </source>
</evidence>
<protein>
    <submittedName>
        <fullName evidence="13">OLC1v1020575C2</fullName>
    </submittedName>
</protein>
<organism evidence="13 14">
    <name type="scientific">Oldenlandia corymbosa var. corymbosa</name>
    <dbReference type="NCBI Taxonomy" id="529605"/>
    <lineage>
        <taxon>Eukaryota</taxon>
        <taxon>Viridiplantae</taxon>
        <taxon>Streptophyta</taxon>
        <taxon>Embryophyta</taxon>
        <taxon>Tracheophyta</taxon>
        <taxon>Spermatophyta</taxon>
        <taxon>Magnoliopsida</taxon>
        <taxon>eudicotyledons</taxon>
        <taxon>Gunneridae</taxon>
        <taxon>Pentapetalae</taxon>
        <taxon>asterids</taxon>
        <taxon>lamiids</taxon>
        <taxon>Gentianales</taxon>
        <taxon>Rubiaceae</taxon>
        <taxon>Rubioideae</taxon>
        <taxon>Spermacoceae</taxon>
        <taxon>Hedyotis-Oldenlandia complex</taxon>
        <taxon>Oldenlandia</taxon>
    </lineage>
</organism>
<evidence type="ECO:0000256" key="11">
    <source>
        <dbReference type="RuleBase" id="RU000461"/>
    </source>
</evidence>
<evidence type="ECO:0000256" key="2">
    <source>
        <dbReference type="ARBA" id="ARBA00004370"/>
    </source>
</evidence>
<evidence type="ECO:0000256" key="1">
    <source>
        <dbReference type="ARBA" id="ARBA00001971"/>
    </source>
</evidence>
<evidence type="ECO:0000256" key="7">
    <source>
        <dbReference type="ARBA" id="ARBA00023004"/>
    </source>
</evidence>
<dbReference type="PANTHER" id="PTHR47943:SF8">
    <property type="entry name" value="CYTOCHROME P450"/>
    <property type="match status" value="1"/>
</dbReference>
<keyword evidence="4 10" id="KW-0349">Heme</keyword>